<dbReference type="SUPFAM" id="SSF50156">
    <property type="entry name" value="PDZ domain-like"/>
    <property type="match status" value="1"/>
</dbReference>
<keyword evidence="2" id="KW-0963">Cytoplasm</keyword>
<dbReference type="GO" id="GO:0043022">
    <property type="term" value="F:ribosome binding"/>
    <property type="evidence" value="ECO:0007669"/>
    <property type="project" value="InterPro"/>
</dbReference>
<dbReference type="InterPro" id="IPR036034">
    <property type="entry name" value="PDZ_sf"/>
</dbReference>
<dbReference type="InterPro" id="IPR033122">
    <property type="entry name" value="LETM1-like_RBD"/>
</dbReference>
<dbReference type="InterPro" id="IPR041489">
    <property type="entry name" value="PDZ_6"/>
</dbReference>
<sequence>MELDGEKNENALQFAGEPCKVLEAVKQDHEVKTNPVHNERRRTLLLVRKKSEHFGFTVQSYLLTRGDDTSEAERITYVDYVDIDSNAAKAGVRAGDVIISINGKVVTDYSHEELISFISSCLWMRMIVMFQNIRERIDLAARSMQLQKLLELKLQQLRFLEEQEKCLLEVDEELSSRESLADFINLCSLGLGNGDDVFDKTANSSGVADNNGSSYESPESSGTVTDVDSLLADGNSFNSSDVSREATAVKDALFDSVGFKHILQMIPNLRALLFPSHSLSAVLARSSGVTPLAAVLAIRHQNASFSTGPRKPTGIMAKFEAYVGPRYPRAYKLHRMVKDGCTWCISDMKSYYRIRRDLFRGKRTLTDLSTSELESYVQCPPELAYIAVLLLLLQIPIVGETIVTSEEISKLVGIVVIAVMPMTIYVIGFAIIFFPRLILTRHFWSNEQRKEFWAYSLRKSADRHYEPIVENLKVFSTNFNVPIRFEDVDQLRIPPLLDFPMSHIVRLCLIHRCFPFSGTKRLSHRAEVIRELDSRQLNELHLVDEMDDQQLFMHLFIRRLQYEGKSVPEMRQLLKTWLAASKAISNDTSLMIHAPILCQAVESQKK</sequence>
<gene>
    <name evidence="6" type="ORF">QR680_009494</name>
</gene>
<comment type="subcellular location">
    <subcellularLocation>
        <location evidence="1">Cytoplasm</location>
    </subcellularLocation>
</comment>
<name>A0AA39IMJ0_9BILA</name>
<accession>A0AA39IMJ0</accession>
<feature type="transmembrane region" description="Helical" evidence="4">
    <location>
        <begin position="383"/>
        <end position="399"/>
    </location>
</feature>
<evidence type="ECO:0000259" key="5">
    <source>
        <dbReference type="PROSITE" id="PS50106"/>
    </source>
</evidence>
<reference evidence="6" key="1">
    <citation type="submission" date="2023-06" db="EMBL/GenBank/DDBJ databases">
        <title>Genomic analysis of the entomopathogenic nematode Steinernema hermaphroditum.</title>
        <authorList>
            <person name="Schwarz E.M."/>
            <person name="Heppert J.K."/>
            <person name="Baniya A."/>
            <person name="Schwartz H.T."/>
            <person name="Tan C.-H."/>
            <person name="Antoshechkin I."/>
            <person name="Sternberg P.W."/>
            <person name="Goodrich-Blair H."/>
            <person name="Dillman A.R."/>
        </authorList>
    </citation>
    <scope>NUCLEOTIDE SEQUENCE</scope>
    <source>
        <strain evidence="6">PS9179</strain>
        <tissue evidence="6">Whole animal</tissue>
    </source>
</reference>
<evidence type="ECO:0000256" key="1">
    <source>
        <dbReference type="ARBA" id="ARBA00004496"/>
    </source>
</evidence>
<keyword evidence="7" id="KW-1185">Reference proteome</keyword>
<protein>
    <recommendedName>
        <fullName evidence="5">PDZ domain-containing protein</fullName>
    </recommendedName>
</protein>
<dbReference type="PANTHER" id="PTHR15963">
    <property type="entry name" value="GENERAL RECEPTOR FOR PHOSPHOINOSITIDES 1-ASSOCIATED SCAFFOLD PROTEIN-RELATED"/>
    <property type="match status" value="1"/>
</dbReference>
<feature type="transmembrane region" description="Helical" evidence="4">
    <location>
        <begin position="411"/>
        <end position="434"/>
    </location>
</feature>
<organism evidence="6 7">
    <name type="scientific">Steinernema hermaphroditum</name>
    <dbReference type="NCBI Taxonomy" id="289476"/>
    <lineage>
        <taxon>Eukaryota</taxon>
        <taxon>Metazoa</taxon>
        <taxon>Ecdysozoa</taxon>
        <taxon>Nematoda</taxon>
        <taxon>Chromadorea</taxon>
        <taxon>Rhabditida</taxon>
        <taxon>Tylenchina</taxon>
        <taxon>Panagrolaimomorpha</taxon>
        <taxon>Strongyloidoidea</taxon>
        <taxon>Steinernematidae</taxon>
        <taxon>Steinernema</taxon>
    </lineage>
</organism>
<dbReference type="AlphaFoldDB" id="A0AA39IMJ0"/>
<dbReference type="GO" id="GO:0005737">
    <property type="term" value="C:cytoplasm"/>
    <property type="evidence" value="ECO:0007669"/>
    <property type="project" value="UniProtKB-SubCell"/>
</dbReference>
<dbReference type="Pfam" id="PF17820">
    <property type="entry name" value="PDZ_6"/>
    <property type="match status" value="1"/>
</dbReference>
<dbReference type="SMART" id="SM00228">
    <property type="entry name" value="PDZ"/>
    <property type="match status" value="1"/>
</dbReference>
<feature type="region of interest" description="Disordered" evidence="3">
    <location>
        <begin position="202"/>
        <end position="225"/>
    </location>
</feature>
<evidence type="ECO:0000256" key="4">
    <source>
        <dbReference type="SAM" id="Phobius"/>
    </source>
</evidence>
<evidence type="ECO:0000256" key="3">
    <source>
        <dbReference type="SAM" id="MobiDB-lite"/>
    </source>
</evidence>
<comment type="caution">
    <text evidence="6">The sequence shown here is derived from an EMBL/GenBank/DDBJ whole genome shotgun (WGS) entry which is preliminary data.</text>
</comment>
<keyword evidence="4" id="KW-0812">Transmembrane</keyword>
<evidence type="ECO:0000256" key="2">
    <source>
        <dbReference type="ARBA" id="ARBA00022490"/>
    </source>
</evidence>
<evidence type="ECO:0000313" key="6">
    <source>
        <dbReference type="EMBL" id="KAK0425997.1"/>
    </source>
</evidence>
<keyword evidence="4" id="KW-1133">Transmembrane helix</keyword>
<dbReference type="EMBL" id="JAUCMV010000001">
    <property type="protein sequence ID" value="KAK0425997.1"/>
    <property type="molecule type" value="Genomic_DNA"/>
</dbReference>
<dbReference type="Proteomes" id="UP001175271">
    <property type="component" value="Unassembled WGS sequence"/>
</dbReference>
<proteinExistence type="predicted"/>
<evidence type="ECO:0000313" key="7">
    <source>
        <dbReference type="Proteomes" id="UP001175271"/>
    </source>
</evidence>
<keyword evidence="4" id="KW-0472">Membrane</keyword>
<dbReference type="Gene3D" id="2.30.42.10">
    <property type="match status" value="1"/>
</dbReference>
<feature type="domain" description="PDZ" evidence="5">
    <location>
        <begin position="43"/>
        <end position="118"/>
    </location>
</feature>
<dbReference type="InterPro" id="IPR001478">
    <property type="entry name" value="PDZ"/>
</dbReference>
<dbReference type="PROSITE" id="PS50106">
    <property type="entry name" value="PDZ"/>
    <property type="match status" value="1"/>
</dbReference>
<dbReference type="Pfam" id="PF07766">
    <property type="entry name" value="LETM1_RBD"/>
    <property type="match status" value="1"/>
</dbReference>
<dbReference type="PANTHER" id="PTHR15963:SF5">
    <property type="entry name" value="SHORT SPINDLE 6, ISOFORM A"/>
    <property type="match status" value="1"/>
</dbReference>
<dbReference type="InterPro" id="IPR052122">
    <property type="entry name" value="Intracell_Traff_Signaling_Reg"/>
</dbReference>